<dbReference type="HAMAP" id="MF_01152">
    <property type="entry name" value="DnaJ"/>
    <property type="match status" value="1"/>
</dbReference>
<keyword evidence="7 11" id="KW-0346">Stress response</keyword>
<feature type="binding site" evidence="11">
    <location>
        <position position="142"/>
    </location>
    <ligand>
        <name>Zn(2+)</name>
        <dbReference type="ChEBI" id="CHEBI:29105"/>
        <label>1</label>
    </ligand>
</feature>
<dbReference type="GeneID" id="78373342"/>
<feature type="binding site" evidence="11">
    <location>
        <position position="202"/>
    </location>
    <ligand>
        <name>Zn(2+)</name>
        <dbReference type="ChEBI" id="CHEBI:29105"/>
        <label>1</label>
    </ligand>
</feature>
<comment type="caution">
    <text evidence="16">The sequence shown here is derived from an EMBL/GenBank/DDBJ whole genome shotgun (WGS) entry which is preliminary data.</text>
</comment>
<dbReference type="NCBIfam" id="NF008035">
    <property type="entry name" value="PRK10767.1"/>
    <property type="match status" value="1"/>
</dbReference>
<feature type="binding site" evidence="11">
    <location>
        <position position="185"/>
    </location>
    <ligand>
        <name>Zn(2+)</name>
        <dbReference type="ChEBI" id="CHEBI:29105"/>
        <label>2</label>
    </ligand>
</feature>
<dbReference type="PROSITE" id="PS51188">
    <property type="entry name" value="ZF_CR"/>
    <property type="match status" value="1"/>
</dbReference>
<dbReference type="Proteomes" id="UP000032336">
    <property type="component" value="Unassembled WGS sequence"/>
</dbReference>
<dbReference type="InterPro" id="IPR036869">
    <property type="entry name" value="J_dom_sf"/>
</dbReference>
<dbReference type="InterPro" id="IPR036410">
    <property type="entry name" value="HSP_DnaJ_Cys-rich_dom_sf"/>
</dbReference>
<feature type="binding site" evidence="11">
    <location>
        <position position="188"/>
    </location>
    <ligand>
        <name>Zn(2+)</name>
        <dbReference type="ChEBI" id="CHEBI:29105"/>
        <label>2</label>
    </ligand>
</feature>
<keyword evidence="5 11" id="KW-0863">Zinc-finger</keyword>
<feature type="binding site" evidence="11">
    <location>
        <position position="162"/>
    </location>
    <ligand>
        <name>Zn(2+)</name>
        <dbReference type="ChEBI" id="CHEBI:29105"/>
        <label>2</label>
    </ligand>
</feature>
<reference evidence="16 17" key="1">
    <citation type="submission" date="2015-01" db="EMBL/GenBank/DDBJ databases">
        <title>Draft genome of the acidophilic iron oxidizer Ferrimicrobium acidiphilum strain T23.</title>
        <authorList>
            <person name="Poehlein A."/>
            <person name="Eisen S."/>
            <person name="Schloemann M."/>
            <person name="Johnson B.D."/>
            <person name="Daniel R."/>
            <person name="Muehling M."/>
        </authorList>
    </citation>
    <scope>NUCLEOTIDE SEQUENCE [LARGE SCALE GENOMIC DNA]</scope>
    <source>
        <strain evidence="16 17">T23</strain>
    </source>
</reference>
<dbReference type="InterPro" id="IPR001305">
    <property type="entry name" value="HSP_DnaJ_Cys-rich_dom"/>
</dbReference>
<dbReference type="PROSITE" id="PS50076">
    <property type="entry name" value="DNAJ_2"/>
    <property type="match status" value="1"/>
</dbReference>
<dbReference type="CDD" id="cd06257">
    <property type="entry name" value="DnaJ"/>
    <property type="match status" value="1"/>
</dbReference>
<feature type="repeat" description="CXXCXGXG motif" evidence="11">
    <location>
        <begin position="199"/>
        <end position="206"/>
    </location>
</feature>
<evidence type="ECO:0000256" key="4">
    <source>
        <dbReference type="ARBA" id="ARBA00022737"/>
    </source>
</evidence>
<evidence type="ECO:0000256" key="2">
    <source>
        <dbReference type="ARBA" id="ARBA00022705"/>
    </source>
</evidence>
<dbReference type="InterPro" id="IPR001623">
    <property type="entry name" value="DnaJ_domain"/>
</dbReference>
<dbReference type="PROSITE" id="PS00636">
    <property type="entry name" value="DNAJ_1"/>
    <property type="match status" value="1"/>
</dbReference>
<dbReference type="GO" id="GO:0042026">
    <property type="term" value="P:protein refolding"/>
    <property type="evidence" value="ECO:0007669"/>
    <property type="project" value="TreeGrafter"/>
</dbReference>
<dbReference type="FunFam" id="2.10.230.10:FF:000002">
    <property type="entry name" value="Molecular chaperone DnaJ"/>
    <property type="match status" value="1"/>
</dbReference>
<keyword evidence="3 11" id="KW-0479">Metal-binding</keyword>
<evidence type="ECO:0000256" key="3">
    <source>
        <dbReference type="ARBA" id="ARBA00022723"/>
    </source>
</evidence>
<comment type="subcellular location">
    <subcellularLocation>
        <location evidence="11">Cytoplasm</location>
    </subcellularLocation>
</comment>
<comment type="domain">
    <text evidence="11">The J domain is necessary and sufficient to stimulate DnaK ATPase activity. Zinc center 1 plays an important role in the autonomous, DnaK-independent chaperone activity of DnaJ. Zinc center 2 is essential for interaction with DnaK and for DnaJ activity.</text>
</comment>
<dbReference type="SUPFAM" id="SSF57938">
    <property type="entry name" value="DnaJ/Hsp40 cysteine-rich domain"/>
    <property type="match status" value="1"/>
</dbReference>
<dbReference type="GO" id="GO:0008270">
    <property type="term" value="F:zinc ion binding"/>
    <property type="evidence" value="ECO:0007669"/>
    <property type="project" value="UniProtKB-UniRule"/>
</dbReference>
<dbReference type="Gene3D" id="2.60.260.20">
    <property type="entry name" value="Urease metallochaperone UreE, N-terminal domain"/>
    <property type="match status" value="2"/>
</dbReference>
<dbReference type="EMBL" id="JXUW01000024">
    <property type="protein sequence ID" value="KJE75994.1"/>
    <property type="molecule type" value="Genomic_DNA"/>
</dbReference>
<dbReference type="PANTHER" id="PTHR43096">
    <property type="entry name" value="DNAJ HOMOLOG 1, MITOCHONDRIAL-RELATED"/>
    <property type="match status" value="1"/>
</dbReference>
<evidence type="ECO:0000256" key="10">
    <source>
        <dbReference type="ARBA" id="ARBA00067609"/>
    </source>
</evidence>
<comment type="cofactor">
    <cofactor evidence="11">
        <name>Zn(2+)</name>
        <dbReference type="ChEBI" id="CHEBI:29105"/>
    </cofactor>
    <text evidence="11">Binds 2 Zn(2+) ions per monomer.</text>
</comment>
<dbReference type="GO" id="GO:0031072">
    <property type="term" value="F:heat shock protein binding"/>
    <property type="evidence" value="ECO:0007669"/>
    <property type="project" value="InterPro"/>
</dbReference>
<accession>A0A0D8FSR9</accession>
<evidence type="ECO:0000259" key="14">
    <source>
        <dbReference type="PROSITE" id="PS50076"/>
    </source>
</evidence>
<evidence type="ECO:0000256" key="12">
    <source>
        <dbReference type="PROSITE-ProRule" id="PRU00546"/>
    </source>
</evidence>
<keyword evidence="6 11" id="KW-0862">Zinc</keyword>
<dbReference type="InterPro" id="IPR008971">
    <property type="entry name" value="HSP40/DnaJ_pept-bd"/>
</dbReference>
<evidence type="ECO:0000256" key="8">
    <source>
        <dbReference type="ARBA" id="ARBA00023186"/>
    </source>
</evidence>
<proteinExistence type="inferred from homology"/>
<dbReference type="PRINTS" id="PR00625">
    <property type="entry name" value="JDOMAIN"/>
</dbReference>
<dbReference type="GO" id="GO:0006260">
    <property type="term" value="P:DNA replication"/>
    <property type="evidence" value="ECO:0007669"/>
    <property type="project" value="UniProtKB-KW"/>
</dbReference>
<protein>
    <recommendedName>
        <fullName evidence="10 11">Chaperone protein DnaJ</fullName>
    </recommendedName>
</protein>
<sequence>MVDYYEVLGVARSASADDIKRSYRKLARQLHPDVNGGDKEAENRFKLVTEAYDTLSDPDKRRQYDLYGSSSGAGGDPFGGAGGPFQPNFSDIFQTVFGQGFGTQETAGPRRGEDMETAVNLTFEEAVFGCQKEISLKMPTTCPTCSGSGARPGTSATVCAQCQGSGSVKRVTQSFLGRMVTTMTCDVCHGEGKVVRDLCSDCRGEGRKTLERHFTIEVPPGADNGLVLRLTGKGAAAPRGGQPGSLYVHVNAASSDRFERQGNDLWMRLPISYVQASLGARINFESLDGTETIEIAPGTQPGSTLHIKGKGVPVLSGRGRGRGDLIVAMDVKMPDELSEEEEGLLRQLAELRGEQVLEHHEHSIFSKLKSAFKP</sequence>
<feature type="binding site" evidence="11">
    <location>
        <position position="145"/>
    </location>
    <ligand>
        <name>Zn(2+)</name>
        <dbReference type="ChEBI" id="CHEBI:29105"/>
        <label>1</label>
    </ligand>
</feature>
<feature type="repeat" description="CXXCXGXG motif" evidence="11">
    <location>
        <begin position="159"/>
        <end position="166"/>
    </location>
</feature>
<feature type="domain" description="J" evidence="14">
    <location>
        <begin position="3"/>
        <end position="68"/>
    </location>
</feature>
<keyword evidence="4 11" id="KW-0677">Repeat</keyword>
<dbReference type="FunFam" id="2.60.260.20:FF:000005">
    <property type="entry name" value="Chaperone protein dnaJ 1, mitochondrial"/>
    <property type="match status" value="1"/>
</dbReference>
<dbReference type="eggNOG" id="COG0484">
    <property type="taxonomic scope" value="Bacteria"/>
</dbReference>
<organism evidence="16 17">
    <name type="scientific">Ferrimicrobium acidiphilum DSM 19497</name>
    <dbReference type="NCBI Taxonomy" id="1121877"/>
    <lineage>
        <taxon>Bacteria</taxon>
        <taxon>Bacillati</taxon>
        <taxon>Actinomycetota</taxon>
        <taxon>Acidimicrobiia</taxon>
        <taxon>Acidimicrobiales</taxon>
        <taxon>Acidimicrobiaceae</taxon>
        <taxon>Ferrimicrobium</taxon>
    </lineage>
</organism>
<evidence type="ECO:0000256" key="5">
    <source>
        <dbReference type="ARBA" id="ARBA00022771"/>
    </source>
</evidence>
<feature type="zinc finger region" description="CR-type" evidence="12">
    <location>
        <begin position="129"/>
        <end position="211"/>
    </location>
</feature>
<feature type="binding site" evidence="11">
    <location>
        <position position="199"/>
    </location>
    <ligand>
        <name>Zn(2+)</name>
        <dbReference type="ChEBI" id="CHEBI:29105"/>
        <label>1</label>
    </ligand>
</feature>
<dbReference type="AlphaFoldDB" id="A0A0D8FSR9"/>
<evidence type="ECO:0000256" key="11">
    <source>
        <dbReference type="HAMAP-Rule" id="MF_01152"/>
    </source>
</evidence>
<feature type="repeat" description="CXXCXGXG motif" evidence="11">
    <location>
        <begin position="142"/>
        <end position="149"/>
    </location>
</feature>
<evidence type="ECO:0000259" key="15">
    <source>
        <dbReference type="PROSITE" id="PS51188"/>
    </source>
</evidence>
<dbReference type="SMART" id="SM00271">
    <property type="entry name" value="DnaJ"/>
    <property type="match status" value="1"/>
</dbReference>
<name>A0A0D8FSR9_9ACTN</name>
<dbReference type="CDD" id="cd10747">
    <property type="entry name" value="DnaJ_C"/>
    <property type="match status" value="1"/>
</dbReference>
<dbReference type="RefSeq" id="WP_052566252.1">
    <property type="nucleotide sequence ID" value="NZ_JQKF01000022.1"/>
</dbReference>
<dbReference type="InterPro" id="IPR002939">
    <property type="entry name" value="DnaJ_C"/>
</dbReference>
<dbReference type="GO" id="GO:0005524">
    <property type="term" value="F:ATP binding"/>
    <property type="evidence" value="ECO:0007669"/>
    <property type="project" value="InterPro"/>
</dbReference>
<keyword evidence="8 11" id="KW-0143">Chaperone</keyword>
<evidence type="ECO:0000313" key="17">
    <source>
        <dbReference type="Proteomes" id="UP000032336"/>
    </source>
</evidence>
<feature type="binding site" evidence="11">
    <location>
        <position position="159"/>
    </location>
    <ligand>
        <name>Zn(2+)</name>
        <dbReference type="ChEBI" id="CHEBI:29105"/>
        <label>2</label>
    </ligand>
</feature>
<evidence type="ECO:0000256" key="7">
    <source>
        <dbReference type="ARBA" id="ARBA00023016"/>
    </source>
</evidence>
<keyword evidence="17" id="KW-1185">Reference proteome</keyword>
<evidence type="ECO:0000256" key="13">
    <source>
        <dbReference type="SAM" id="MobiDB-lite"/>
    </source>
</evidence>
<dbReference type="Gene3D" id="2.10.230.10">
    <property type="entry name" value="Heat shock protein DnaJ, cysteine-rich domain"/>
    <property type="match status" value="1"/>
</dbReference>
<dbReference type="SUPFAM" id="SSF46565">
    <property type="entry name" value="Chaperone J-domain"/>
    <property type="match status" value="1"/>
</dbReference>
<dbReference type="InterPro" id="IPR012724">
    <property type="entry name" value="DnaJ"/>
</dbReference>
<dbReference type="GO" id="GO:0009408">
    <property type="term" value="P:response to heat"/>
    <property type="evidence" value="ECO:0007669"/>
    <property type="project" value="InterPro"/>
</dbReference>
<feature type="repeat" description="CXXCXGXG motif" evidence="11">
    <location>
        <begin position="185"/>
        <end position="192"/>
    </location>
</feature>
<dbReference type="STRING" id="1121877.FEAC_22910"/>
<comment type="similarity">
    <text evidence="9 11">Belongs to the DnaJ family.</text>
</comment>
<feature type="region of interest" description="Disordered" evidence="13">
    <location>
        <begin position="59"/>
        <end position="81"/>
    </location>
</feature>
<dbReference type="Pfam" id="PF00226">
    <property type="entry name" value="DnaJ"/>
    <property type="match status" value="1"/>
</dbReference>
<dbReference type="SUPFAM" id="SSF49493">
    <property type="entry name" value="HSP40/DnaJ peptide-binding domain"/>
    <property type="match status" value="2"/>
</dbReference>
<comment type="subunit">
    <text evidence="11">Homodimer.</text>
</comment>
<evidence type="ECO:0000256" key="1">
    <source>
        <dbReference type="ARBA" id="ARBA00022490"/>
    </source>
</evidence>
<gene>
    <name evidence="16" type="primary">dnaJ2</name>
    <name evidence="11" type="synonym">dnaJ</name>
    <name evidence="16" type="ORF">FEAC_22910</name>
</gene>
<feature type="compositionally biased region" description="Gly residues" evidence="13">
    <location>
        <begin position="71"/>
        <end position="81"/>
    </location>
</feature>
<evidence type="ECO:0000256" key="9">
    <source>
        <dbReference type="ARBA" id="ARBA00061004"/>
    </source>
</evidence>
<dbReference type="CDD" id="cd10719">
    <property type="entry name" value="DnaJ_zf"/>
    <property type="match status" value="1"/>
</dbReference>
<dbReference type="Pfam" id="PF00684">
    <property type="entry name" value="DnaJ_CXXCXGXG"/>
    <property type="match status" value="1"/>
</dbReference>
<dbReference type="Pfam" id="PF01556">
    <property type="entry name" value="DnaJ_C"/>
    <property type="match status" value="1"/>
</dbReference>
<keyword evidence="2 11" id="KW-0235">DNA replication</keyword>
<dbReference type="GO" id="GO:0051082">
    <property type="term" value="F:unfolded protein binding"/>
    <property type="evidence" value="ECO:0007669"/>
    <property type="project" value="UniProtKB-UniRule"/>
</dbReference>
<dbReference type="NCBIfam" id="TIGR02349">
    <property type="entry name" value="DnaJ_bact"/>
    <property type="match status" value="1"/>
</dbReference>
<comment type="function">
    <text evidence="11">Participates actively in the response to hyperosmotic and heat shock by preventing the aggregation of stress-denatured proteins and by disaggregating proteins, also in an autonomous, DnaK-independent fashion. Unfolded proteins bind initially to DnaJ; upon interaction with the DnaJ-bound protein, DnaK hydrolyzes its bound ATP, resulting in the formation of a stable complex. GrpE releases ADP from DnaK; ATP binding to DnaK triggers the release of the substrate protein, thus completing the reaction cycle. Several rounds of ATP-dependent interactions between DnaJ, DnaK and GrpE are required for fully efficient folding. Also involved, together with DnaK and GrpE, in the DNA replication of plasmids through activation of initiation proteins.</text>
</comment>
<dbReference type="GO" id="GO:0005737">
    <property type="term" value="C:cytoplasm"/>
    <property type="evidence" value="ECO:0007669"/>
    <property type="project" value="UniProtKB-SubCell"/>
</dbReference>
<keyword evidence="1 11" id="KW-0963">Cytoplasm</keyword>
<evidence type="ECO:0000256" key="6">
    <source>
        <dbReference type="ARBA" id="ARBA00022833"/>
    </source>
</evidence>
<evidence type="ECO:0000313" key="16">
    <source>
        <dbReference type="EMBL" id="KJE75994.1"/>
    </source>
</evidence>
<dbReference type="PATRIC" id="fig|1121877.4.peg.2550"/>
<dbReference type="InterPro" id="IPR018253">
    <property type="entry name" value="DnaJ_domain_CS"/>
</dbReference>
<dbReference type="PANTHER" id="PTHR43096:SF48">
    <property type="entry name" value="CHAPERONE PROTEIN DNAJ"/>
    <property type="match status" value="1"/>
</dbReference>
<dbReference type="Gene3D" id="1.10.287.110">
    <property type="entry name" value="DnaJ domain"/>
    <property type="match status" value="1"/>
</dbReference>
<feature type="domain" description="CR-type" evidence="15">
    <location>
        <begin position="129"/>
        <end position="211"/>
    </location>
</feature>